<keyword evidence="1" id="KW-0732">Signal</keyword>
<evidence type="ECO:0000313" key="3">
    <source>
        <dbReference type="Proteomes" id="UP000309488"/>
    </source>
</evidence>
<name>A0A4U1CT42_9SPHI</name>
<reference evidence="2 3" key="1">
    <citation type="submission" date="2019-04" db="EMBL/GenBank/DDBJ databases">
        <title>Pedobacter sp. RP-3-22 sp. nov., isolated from Arctic soil.</title>
        <authorList>
            <person name="Dahal R.H."/>
            <person name="Kim D.-U."/>
        </authorList>
    </citation>
    <scope>NUCLEOTIDE SEQUENCE [LARGE SCALE GENOMIC DNA]</scope>
    <source>
        <strain evidence="2 3">RP-3-22</strain>
    </source>
</reference>
<evidence type="ECO:0000256" key="1">
    <source>
        <dbReference type="SAM" id="SignalP"/>
    </source>
</evidence>
<feature type="signal peptide" evidence="1">
    <location>
        <begin position="1"/>
        <end position="21"/>
    </location>
</feature>
<gene>
    <name evidence="2" type="ORF">FA048_08440</name>
</gene>
<comment type="caution">
    <text evidence="2">The sequence shown here is derived from an EMBL/GenBank/DDBJ whole genome shotgun (WGS) entry which is preliminary data.</text>
</comment>
<sequence length="207" mass="24049">MKRITILALLLLASLVYPSYGQQKKDLKMVSNYGTDNKELLDLFRFENIDYYKIDFTGSELKGKTYIITVKEIWDGKTKSEKTVFNSKDLAEAGLDKVKDTTLKIKVMSKLTPKNKLKVTFAFDRFSNTKEYDAIDSKDYSLRNLVDESKLPISYGEKFYFMAYILPYKRKDGSSSWCEVGSSGKDIENWGKKFGIKHYLLFEMKFE</sequence>
<dbReference type="RefSeq" id="WP_136839829.1">
    <property type="nucleotide sequence ID" value="NZ_SWBR01000002.1"/>
</dbReference>
<evidence type="ECO:0000313" key="2">
    <source>
        <dbReference type="EMBL" id="TKC10215.1"/>
    </source>
</evidence>
<keyword evidence="3" id="KW-1185">Reference proteome</keyword>
<feature type="chain" id="PRO_5020322934" description="DUF5041 domain-containing protein" evidence="1">
    <location>
        <begin position="22"/>
        <end position="207"/>
    </location>
</feature>
<dbReference type="EMBL" id="SWBR01000002">
    <property type="protein sequence ID" value="TKC10215.1"/>
    <property type="molecule type" value="Genomic_DNA"/>
</dbReference>
<dbReference type="OrthoDB" id="883791at2"/>
<evidence type="ECO:0008006" key="4">
    <source>
        <dbReference type="Google" id="ProtNLM"/>
    </source>
</evidence>
<accession>A0A4U1CT42</accession>
<protein>
    <recommendedName>
        <fullName evidence="4">DUF5041 domain-containing protein</fullName>
    </recommendedName>
</protein>
<dbReference type="Proteomes" id="UP000309488">
    <property type="component" value="Unassembled WGS sequence"/>
</dbReference>
<proteinExistence type="predicted"/>
<organism evidence="2 3">
    <name type="scientific">Pedobacter polaris</name>
    <dbReference type="NCBI Taxonomy" id="2571273"/>
    <lineage>
        <taxon>Bacteria</taxon>
        <taxon>Pseudomonadati</taxon>
        <taxon>Bacteroidota</taxon>
        <taxon>Sphingobacteriia</taxon>
        <taxon>Sphingobacteriales</taxon>
        <taxon>Sphingobacteriaceae</taxon>
        <taxon>Pedobacter</taxon>
    </lineage>
</organism>
<dbReference type="AlphaFoldDB" id="A0A4U1CT42"/>